<dbReference type="InterPro" id="IPR050902">
    <property type="entry name" value="ABC_Transporter_SBP"/>
</dbReference>
<dbReference type="PROSITE" id="PS50983">
    <property type="entry name" value="FE_B12_PBP"/>
    <property type="match status" value="1"/>
</dbReference>
<dbReference type="SUPFAM" id="SSF53807">
    <property type="entry name" value="Helical backbone' metal receptor"/>
    <property type="match status" value="1"/>
</dbReference>
<dbReference type="InterPro" id="IPR002491">
    <property type="entry name" value="ABC_transptr_periplasmic_BD"/>
</dbReference>
<keyword evidence="4" id="KW-1185">Reference proteome</keyword>
<dbReference type="Gene3D" id="3.40.50.1980">
    <property type="entry name" value="Nitrogenase molybdenum iron protein domain"/>
    <property type="match status" value="2"/>
</dbReference>
<organism evidence="3 4">
    <name type="scientific">Pseudobacter ginsenosidimutans</name>
    <dbReference type="NCBI Taxonomy" id="661488"/>
    <lineage>
        <taxon>Bacteria</taxon>
        <taxon>Pseudomonadati</taxon>
        <taxon>Bacteroidota</taxon>
        <taxon>Chitinophagia</taxon>
        <taxon>Chitinophagales</taxon>
        <taxon>Chitinophagaceae</taxon>
        <taxon>Pseudobacter</taxon>
    </lineage>
</organism>
<dbReference type="OrthoDB" id="9797736at2"/>
<evidence type="ECO:0000313" key="3">
    <source>
        <dbReference type="EMBL" id="RZS71330.1"/>
    </source>
</evidence>
<name>A0A4Q7MWA6_9BACT</name>
<accession>A0A4Q7MWA6</accession>
<dbReference type="RefSeq" id="WP_130541847.1">
    <property type="nucleotide sequence ID" value="NZ_CP042431.1"/>
</dbReference>
<dbReference type="Proteomes" id="UP000293874">
    <property type="component" value="Unassembled WGS sequence"/>
</dbReference>
<feature type="domain" description="Fe/B12 periplasmic-binding" evidence="2">
    <location>
        <begin position="24"/>
        <end position="273"/>
    </location>
</feature>
<dbReference type="PANTHER" id="PTHR30535">
    <property type="entry name" value="VITAMIN B12-BINDING PROTEIN"/>
    <property type="match status" value="1"/>
</dbReference>
<evidence type="ECO:0000313" key="4">
    <source>
        <dbReference type="Proteomes" id="UP000293874"/>
    </source>
</evidence>
<proteinExistence type="predicted"/>
<dbReference type="PANTHER" id="PTHR30535:SF4">
    <property type="entry name" value="HEMIN-BINDING PERIPLASMIC PROTEIN HMUT"/>
    <property type="match status" value="1"/>
</dbReference>
<protein>
    <submittedName>
        <fullName evidence="3">Iron complex transport system substrate-binding protein</fullName>
    </submittedName>
</protein>
<feature type="signal peptide" evidence="1">
    <location>
        <begin position="1"/>
        <end position="21"/>
    </location>
</feature>
<feature type="chain" id="PRO_5020712240" evidence="1">
    <location>
        <begin position="22"/>
        <end position="273"/>
    </location>
</feature>
<dbReference type="Pfam" id="PF01497">
    <property type="entry name" value="Peripla_BP_2"/>
    <property type="match status" value="1"/>
</dbReference>
<evidence type="ECO:0000259" key="2">
    <source>
        <dbReference type="PROSITE" id="PS50983"/>
    </source>
</evidence>
<gene>
    <name evidence="3" type="ORF">EV199_3233</name>
</gene>
<dbReference type="AlphaFoldDB" id="A0A4Q7MWA6"/>
<evidence type="ECO:0000256" key="1">
    <source>
        <dbReference type="SAM" id="SignalP"/>
    </source>
</evidence>
<sequence>MKKIFFVLLPLTLLISSMSGAQQRIVSLNGAISEMLCSLGLESQIAGVDVTSNFPASLRQKASVGHNRNISAEGILALHPTLILGVKDELKPEVLEQLKSANVKVQLIPQAFSAEGTRTMLTEIAKVTNTVEKGKELLSKFDKEMAALKIAPTGKKVLFVYARGAGSMTVCGTGQSPDHMIKLAGASNAMTDFKDFKPLSAEAVVAANPDVILLFDSGLQSVGGVDGLLKVPGVSSTNAGKNKKIISMDGQFLSGFGLRLPQAIQQLNKKIIG</sequence>
<dbReference type="EMBL" id="SGXA01000002">
    <property type="protein sequence ID" value="RZS71330.1"/>
    <property type="molecule type" value="Genomic_DNA"/>
</dbReference>
<comment type="caution">
    <text evidence="3">The sequence shown here is derived from an EMBL/GenBank/DDBJ whole genome shotgun (WGS) entry which is preliminary data.</text>
</comment>
<keyword evidence="1" id="KW-0732">Signal</keyword>
<reference evidence="3 4" key="1">
    <citation type="submission" date="2019-02" db="EMBL/GenBank/DDBJ databases">
        <title>Genomic Encyclopedia of Type Strains, Phase IV (KMG-IV): sequencing the most valuable type-strain genomes for metagenomic binning, comparative biology and taxonomic classification.</title>
        <authorList>
            <person name="Goeker M."/>
        </authorList>
    </citation>
    <scope>NUCLEOTIDE SEQUENCE [LARGE SCALE GENOMIC DNA]</scope>
    <source>
        <strain evidence="3 4">DSM 18116</strain>
    </source>
</reference>